<dbReference type="Gene3D" id="1.10.443.10">
    <property type="entry name" value="Intergrase catalytic core"/>
    <property type="match status" value="1"/>
</dbReference>
<keyword evidence="4" id="KW-0233">DNA recombination</keyword>
<dbReference type="SUPFAM" id="SSF56349">
    <property type="entry name" value="DNA breaking-rejoining enzymes"/>
    <property type="match status" value="1"/>
</dbReference>
<dbReference type="InterPro" id="IPR013762">
    <property type="entry name" value="Integrase-like_cat_sf"/>
</dbReference>
<evidence type="ECO:0000256" key="2">
    <source>
        <dbReference type="ARBA" id="ARBA00022908"/>
    </source>
</evidence>
<dbReference type="EMBL" id="FNHQ01000016">
    <property type="protein sequence ID" value="SDM89015.1"/>
    <property type="molecule type" value="Genomic_DNA"/>
</dbReference>
<evidence type="ECO:0000256" key="1">
    <source>
        <dbReference type="ARBA" id="ARBA00008857"/>
    </source>
</evidence>
<dbReference type="STRING" id="349095.SAMN05660299_01700"/>
<keyword evidence="2" id="KW-0229">DNA integration</keyword>
<feature type="domain" description="Core-binding (CB)" evidence="7">
    <location>
        <begin position="65"/>
        <end position="161"/>
    </location>
</feature>
<dbReference type="PROSITE" id="PS51898">
    <property type="entry name" value="TYR_RECOMBINASE"/>
    <property type="match status" value="1"/>
</dbReference>
<evidence type="ECO:0000313" key="8">
    <source>
        <dbReference type="EMBL" id="SDM89015.1"/>
    </source>
</evidence>
<dbReference type="GO" id="GO:0006310">
    <property type="term" value="P:DNA recombination"/>
    <property type="evidence" value="ECO:0007669"/>
    <property type="project" value="UniProtKB-KW"/>
</dbReference>
<feature type="domain" description="Tyr recombinase" evidence="6">
    <location>
        <begin position="182"/>
        <end position="385"/>
    </location>
</feature>
<dbReference type="PANTHER" id="PTHR30349">
    <property type="entry name" value="PHAGE INTEGRASE-RELATED"/>
    <property type="match status" value="1"/>
</dbReference>
<organism evidence="8 9">
    <name type="scientific">Megasphaera paucivorans</name>
    <dbReference type="NCBI Taxonomy" id="349095"/>
    <lineage>
        <taxon>Bacteria</taxon>
        <taxon>Bacillati</taxon>
        <taxon>Bacillota</taxon>
        <taxon>Negativicutes</taxon>
        <taxon>Veillonellales</taxon>
        <taxon>Veillonellaceae</taxon>
        <taxon>Megasphaera</taxon>
    </lineage>
</organism>
<dbReference type="OrthoDB" id="9785687at2"/>
<dbReference type="Pfam" id="PF00589">
    <property type="entry name" value="Phage_integrase"/>
    <property type="match status" value="1"/>
</dbReference>
<keyword evidence="9" id="KW-1185">Reference proteome</keyword>
<evidence type="ECO:0000259" key="7">
    <source>
        <dbReference type="PROSITE" id="PS51900"/>
    </source>
</evidence>
<dbReference type="PANTHER" id="PTHR30349:SF41">
    <property type="entry name" value="INTEGRASE_RECOMBINASE PROTEIN MJ0367-RELATED"/>
    <property type="match status" value="1"/>
</dbReference>
<gene>
    <name evidence="8" type="ORF">SAMN05660299_01700</name>
</gene>
<dbReference type="AlphaFoldDB" id="A0A1G9WY47"/>
<dbReference type="Proteomes" id="UP000199309">
    <property type="component" value="Unassembled WGS sequence"/>
</dbReference>
<keyword evidence="3 5" id="KW-0238">DNA-binding</keyword>
<evidence type="ECO:0000256" key="4">
    <source>
        <dbReference type="ARBA" id="ARBA00023172"/>
    </source>
</evidence>
<evidence type="ECO:0000256" key="5">
    <source>
        <dbReference type="PROSITE-ProRule" id="PRU01248"/>
    </source>
</evidence>
<reference evidence="8 9" key="1">
    <citation type="submission" date="2016-10" db="EMBL/GenBank/DDBJ databases">
        <authorList>
            <person name="de Groot N.N."/>
        </authorList>
    </citation>
    <scope>NUCLEOTIDE SEQUENCE [LARGE SCALE GENOMIC DNA]</scope>
    <source>
        <strain evidence="8 9">DSM 16981</strain>
    </source>
</reference>
<dbReference type="Gene3D" id="1.10.150.130">
    <property type="match status" value="1"/>
</dbReference>
<dbReference type="GO" id="GO:0015074">
    <property type="term" value="P:DNA integration"/>
    <property type="evidence" value="ECO:0007669"/>
    <property type="project" value="UniProtKB-KW"/>
</dbReference>
<dbReference type="InterPro" id="IPR044068">
    <property type="entry name" value="CB"/>
</dbReference>
<dbReference type="Pfam" id="PF14659">
    <property type="entry name" value="Phage_int_SAM_3"/>
    <property type="match status" value="1"/>
</dbReference>
<dbReference type="CDD" id="cd01189">
    <property type="entry name" value="INT_ICEBs1_C_like"/>
    <property type="match status" value="1"/>
</dbReference>
<comment type="similarity">
    <text evidence="1">Belongs to the 'phage' integrase family.</text>
</comment>
<protein>
    <submittedName>
        <fullName evidence="8">Site-specific recombinase XerD</fullName>
    </submittedName>
</protein>
<proteinExistence type="inferred from homology"/>
<accession>A0A1G9WY47</accession>
<evidence type="ECO:0000259" key="6">
    <source>
        <dbReference type="PROSITE" id="PS51898"/>
    </source>
</evidence>
<evidence type="ECO:0000256" key="3">
    <source>
        <dbReference type="ARBA" id="ARBA00023125"/>
    </source>
</evidence>
<dbReference type="InterPro" id="IPR002104">
    <property type="entry name" value="Integrase_catalytic"/>
</dbReference>
<dbReference type="InterPro" id="IPR004107">
    <property type="entry name" value="Integrase_SAM-like_N"/>
</dbReference>
<evidence type="ECO:0000313" key="9">
    <source>
        <dbReference type="Proteomes" id="UP000199309"/>
    </source>
</evidence>
<dbReference type="InterPro" id="IPR011010">
    <property type="entry name" value="DNA_brk_join_enz"/>
</dbReference>
<name>A0A1G9WY47_9FIRM</name>
<dbReference type="GO" id="GO:0003677">
    <property type="term" value="F:DNA binding"/>
    <property type="evidence" value="ECO:0007669"/>
    <property type="project" value="UniProtKB-UniRule"/>
</dbReference>
<dbReference type="InterPro" id="IPR010998">
    <property type="entry name" value="Integrase_recombinase_N"/>
</dbReference>
<dbReference type="PROSITE" id="PS51900">
    <property type="entry name" value="CB"/>
    <property type="match status" value="1"/>
</dbReference>
<dbReference type="RefSeq" id="WP_091650585.1">
    <property type="nucleotide sequence ID" value="NZ_FNHQ01000016.1"/>
</dbReference>
<sequence length="398" mass="46050">MTGTLRRKKGGREKYWILTIDMGRDRLGHQQRRQKTVFAANKADAQDQLTSWMEELRMLIPATQQTVSVFSEEWIVQYSVKQRLAPRTIDSYRRLLETHIKPNIGSLKMVDVTPIILEKLFTDLSNQRKAVKQRRSADKTLSPRTVRGIYFLVSRIFRTAFRLGQIPNNPMEKIDAPKGGSKRPQIFDQDTVNQIFSVLFSEDSVFQMIVLLAATTGCREGEILGLSWNDYDPTQQTFFVHQTAQYTVEKGTYIWPHTKTENSKRYIYIIPQLLSMIEAAKTEFDNIKNVGGDGWNNLNLIFYTPEGGPVRPNYISNKFTKFIRRHGIRHFRFHDLRGYFATQLMIQGFSLPDIIQRTGHSKASTLLDYYGHAMTNNQSRMNKAITTSYEKLEKKSDG</sequence>
<dbReference type="InterPro" id="IPR050090">
    <property type="entry name" value="Tyrosine_recombinase_XerCD"/>
</dbReference>